<dbReference type="InterPro" id="IPR051156">
    <property type="entry name" value="Mito/Outer_Membr_Metalloprot"/>
</dbReference>
<gene>
    <name evidence="8" type="ORF">FHR19_002176</name>
</gene>
<comment type="similarity">
    <text evidence="6">Belongs to the peptidase M48 family.</text>
</comment>
<dbReference type="GO" id="GO:0051603">
    <property type="term" value="P:proteolysis involved in protein catabolic process"/>
    <property type="evidence" value="ECO:0007669"/>
    <property type="project" value="TreeGrafter"/>
</dbReference>
<evidence type="ECO:0000256" key="5">
    <source>
        <dbReference type="ARBA" id="ARBA00023049"/>
    </source>
</evidence>
<protein>
    <submittedName>
        <fullName evidence="8">Putative Zn-dependent protease</fullName>
    </submittedName>
</protein>
<dbReference type="CDD" id="cd07324">
    <property type="entry name" value="M48C_Oma1-like"/>
    <property type="match status" value="1"/>
</dbReference>
<evidence type="ECO:0000313" key="8">
    <source>
        <dbReference type="EMBL" id="MBB5698821.1"/>
    </source>
</evidence>
<keyword evidence="4 6" id="KW-0862">Zinc</keyword>
<feature type="domain" description="Peptidase M48" evidence="7">
    <location>
        <begin position="67"/>
        <end position="229"/>
    </location>
</feature>
<dbReference type="Proteomes" id="UP000557739">
    <property type="component" value="Unassembled WGS sequence"/>
</dbReference>
<dbReference type="GO" id="GO:0046872">
    <property type="term" value="F:metal ion binding"/>
    <property type="evidence" value="ECO:0007669"/>
    <property type="project" value="UniProtKB-KW"/>
</dbReference>
<keyword evidence="5 6" id="KW-0482">Metalloprotease</keyword>
<dbReference type="Gene3D" id="3.30.2010.10">
    <property type="entry name" value="Metalloproteases ('zincins'), catalytic domain"/>
    <property type="match status" value="1"/>
</dbReference>
<evidence type="ECO:0000256" key="4">
    <source>
        <dbReference type="ARBA" id="ARBA00022833"/>
    </source>
</evidence>
<comment type="caution">
    <text evidence="8">The sequence shown here is derived from an EMBL/GenBank/DDBJ whole genome shotgun (WGS) entry which is preliminary data.</text>
</comment>
<dbReference type="EMBL" id="JACIJJ010000003">
    <property type="protein sequence ID" value="MBB5698821.1"/>
    <property type="molecule type" value="Genomic_DNA"/>
</dbReference>
<keyword evidence="9" id="KW-1185">Reference proteome</keyword>
<dbReference type="GO" id="GO:0016020">
    <property type="term" value="C:membrane"/>
    <property type="evidence" value="ECO:0007669"/>
    <property type="project" value="TreeGrafter"/>
</dbReference>
<dbReference type="InterPro" id="IPR011990">
    <property type="entry name" value="TPR-like_helical_dom_sf"/>
</dbReference>
<dbReference type="RefSeq" id="WP_184028103.1">
    <property type="nucleotide sequence ID" value="NZ_JACIJJ010000003.1"/>
</dbReference>
<sequence>MKALATALALAQAMPGDEAGLRMQMDEAERQLRTSPFVVADPALNAYVGGLVCRLAGPDCAAIRVHIVRTPYLNASMAPNGAMIVWSGLFLRTANEAELAAVLGHEIAHYRARHSLRAFRDHRRKADGWALLGLPVGLVAGNLGYSAVQVGLAASLSAYSREMEREADAASIALVRAGGYDPHAAAAIWSGVRAERLAAATARGRKPRGEGGLFASHPPSAEREATLTALAGGERGRDGADIYAAAMAPHWRWLIEDQLRLNDPGGTAWLLDRIEARGGPPDWIAYARGELARGAGRLEDAVSAYRRAAPLPEAERGLALTLPHMGDRAGAQAAIDRYLTARPDAPDAEMLRSMVTP</sequence>
<dbReference type="Pfam" id="PF01435">
    <property type="entry name" value="Peptidase_M48"/>
    <property type="match status" value="1"/>
</dbReference>
<evidence type="ECO:0000256" key="6">
    <source>
        <dbReference type="RuleBase" id="RU003983"/>
    </source>
</evidence>
<evidence type="ECO:0000313" key="9">
    <source>
        <dbReference type="Proteomes" id="UP000557739"/>
    </source>
</evidence>
<keyword evidence="2" id="KW-0479">Metal-binding</keyword>
<dbReference type="InterPro" id="IPR001915">
    <property type="entry name" value="Peptidase_M48"/>
</dbReference>
<dbReference type="AlphaFoldDB" id="A0A7W9EJP6"/>
<keyword evidence="3 6" id="KW-0378">Hydrolase</keyword>
<name>A0A7W9EJP6_9SPHN</name>
<reference evidence="8 9" key="1">
    <citation type="submission" date="2020-08" db="EMBL/GenBank/DDBJ databases">
        <title>Genomic Encyclopedia of Type Strains, Phase IV (KMG-IV): sequencing the most valuable type-strain genomes for metagenomic binning, comparative biology and taxonomic classification.</title>
        <authorList>
            <person name="Goeker M."/>
        </authorList>
    </citation>
    <scope>NUCLEOTIDE SEQUENCE [LARGE SCALE GENOMIC DNA]</scope>
    <source>
        <strain evidence="8 9">DSM 27244</strain>
    </source>
</reference>
<dbReference type="PANTHER" id="PTHR22726:SF1">
    <property type="entry name" value="METALLOENDOPEPTIDASE OMA1, MITOCHONDRIAL"/>
    <property type="match status" value="1"/>
</dbReference>
<evidence type="ECO:0000259" key="7">
    <source>
        <dbReference type="Pfam" id="PF01435"/>
    </source>
</evidence>
<evidence type="ECO:0000256" key="3">
    <source>
        <dbReference type="ARBA" id="ARBA00022801"/>
    </source>
</evidence>
<dbReference type="Gene3D" id="1.25.40.10">
    <property type="entry name" value="Tetratricopeptide repeat domain"/>
    <property type="match status" value="1"/>
</dbReference>
<dbReference type="GO" id="GO:0004222">
    <property type="term" value="F:metalloendopeptidase activity"/>
    <property type="evidence" value="ECO:0007669"/>
    <property type="project" value="InterPro"/>
</dbReference>
<evidence type="ECO:0000256" key="2">
    <source>
        <dbReference type="ARBA" id="ARBA00022723"/>
    </source>
</evidence>
<organism evidence="8 9">
    <name type="scientific">Sphingomonas yantingensis</name>
    <dbReference type="NCBI Taxonomy" id="1241761"/>
    <lineage>
        <taxon>Bacteria</taxon>
        <taxon>Pseudomonadati</taxon>
        <taxon>Pseudomonadota</taxon>
        <taxon>Alphaproteobacteria</taxon>
        <taxon>Sphingomonadales</taxon>
        <taxon>Sphingomonadaceae</taxon>
        <taxon>Sphingomonas</taxon>
    </lineage>
</organism>
<dbReference type="SUPFAM" id="SSF48452">
    <property type="entry name" value="TPR-like"/>
    <property type="match status" value="1"/>
</dbReference>
<dbReference type="PANTHER" id="PTHR22726">
    <property type="entry name" value="METALLOENDOPEPTIDASE OMA1"/>
    <property type="match status" value="1"/>
</dbReference>
<keyword evidence="1 6" id="KW-0645">Protease</keyword>
<evidence type="ECO:0000256" key="1">
    <source>
        <dbReference type="ARBA" id="ARBA00022670"/>
    </source>
</evidence>
<proteinExistence type="inferred from homology"/>
<comment type="cofactor">
    <cofactor evidence="6">
        <name>Zn(2+)</name>
        <dbReference type="ChEBI" id="CHEBI:29105"/>
    </cofactor>
    <text evidence="6">Binds 1 zinc ion per subunit.</text>
</comment>
<accession>A0A7W9EJP6</accession>